<evidence type="ECO:0000256" key="8">
    <source>
        <dbReference type="ARBA" id="ARBA00023002"/>
    </source>
</evidence>
<keyword evidence="12" id="KW-0325">Glycoprotein</keyword>
<organism evidence="14 15">
    <name type="scientific">Epichloe festucae (strain Fl1)</name>
    <dbReference type="NCBI Taxonomy" id="877507"/>
    <lineage>
        <taxon>Eukaryota</taxon>
        <taxon>Fungi</taxon>
        <taxon>Dikarya</taxon>
        <taxon>Ascomycota</taxon>
        <taxon>Pezizomycotina</taxon>
        <taxon>Sordariomycetes</taxon>
        <taxon>Hypocreomycetidae</taxon>
        <taxon>Hypocreales</taxon>
        <taxon>Clavicipitaceae</taxon>
        <taxon>Epichloe</taxon>
    </lineage>
</organism>
<dbReference type="PANTHER" id="PTHR24305">
    <property type="entry name" value="CYTOCHROME P450"/>
    <property type="match status" value="1"/>
</dbReference>
<evidence type="ECO:0000256" key="7">
    <source>
        <dbReference type="ARBA" id="ARBA00022989"/>
    </source>
</evidence>
<keyword evidence="15" id="KW-1185">Reference proteome</keyword>
<dbReference type="InterPro" id="IPR036396">
    <property type="entry name" value="Cyt_P450_sf"/>
</dbReference>
<dbReference type="InterPro" id="IPR050121">
    <property type="entry name" value="Cytochrome_P450_monoxygenase"/>
</dbReference>
<dbReference type="GO" id="GO:0020037">
    <property type="term" value="F:heme binding"/>
    <property type="evidence" value="ECO:0007669"/>
    <property type="project" value="InterPro"/>
</dbReference>
<evidence type="ECO:0000256" key="10">
    <source>
        <dbReference type="ARBA" id="ARBA00023033"/>
    </source>
</evidence>
<protein>
    <recommendedName>
        <fullName evidence="16">Cytochrome P450</fullName>
    </recommendedName>
</protein>
<evidence type="ECO:0000256" key="11">
    <source>
        <dbReference type="ARBA" id="ARBA00023136"/>
    </source>
</evidence>
<dbReference type="Proteomes" id="UP000594364">
    <property type="component" value="Chromosome 3"/>
</dbReference>
<dbReference type="SUPFAM" id="SSF48264">
    <property type="entry name" value="Cytochrome P450"/>
    <property type="match status" value="1"/>
</dbReference>
<dbReference type="Pfam" id="PF00067">
    <property type="entry name" value="p450"/>
    <property type="match status" value="1"/>
</dbReference>
<dbReference type="PRINTS" id="PR00385">
    <property type="entry name" value="P450"/>
</dbReference>
<dbReference type="EMBL" id="CP031387">
    <property type="protein sequence ID" value="QPH02987.1"/>
    <property type="molecule type" value="Genomic_DNA"/>
</dbReference>
<name>A0A7S9KTV9_EPIFF</name>
<evidence type="ECO:0000256" key="9">
    <source>
        <dbReference type="ARBA" id="ARBA00023004"/>
    </source>
</evidence>
<comment type="similarity">
    <text evidence="3">Belongs to the cytochrome P450 family.</text>
</comment>
<dbReference type="GO" id="GO:0005506">
    <property type="term" value="F:iron ion binding"/>
    <property type="evidence" value="ECO:0007669"/>
    <property type="project" value="InterPro"/>
</dbReference>
<dbReference type="Gene3D" id="1.10.630.10">
    <property type="entry name" value="Cytochrome P450"/>
    <property type="match status" value="1"/>
</dbReference>
<dbReference type="AlphaFoldDB" id="A0A7S9KTV9"/>
<dbReference type="OrthoDB" id="6692864at2759"/>
<evidence type="ECO:0008006" key="16">
    <source>
        <dbReference type="Google" id="ProtNLM"/>
    </source>
</evidence>
<evidence type="ECO:0000256" key="6">
    <source>
        <dbReference type="ARBA" id="ARBA00022723"/>
    </source>
</evidence>
<comment type="subcellular location">
    <subcellularLocation>
        <location evidence="2">Membrane</location>
    </subcellularLocation>
</comment>
<evidence type="ECO:0000313" key="15">
    <source>
        <dbReference type="Proteomes" id="UP000594364"/>
    </source>
</evidence>
<keyword evidence="8" id="KW-0560">Oxidoreductase</keyword>
<evidence type="ECO:0000256" key="1">
    <source>
        <dbReference type="ARBA" id="ARBA00001971"/>
    </source>
</evidence>
<dbReference type="InterPro" id="IPR002401">
    <property type="entry name" value="Cyt_P450_E_grp-I"/>
</dbReference>
<gene>
    <name evidence="14" type="ORF">C2857_007207</name>
</gene>
<accession>A0A7S9KTV9</accession>
<proteinExistence type="inferred from homology"/>
<keyword evidence="5" id="KW-0812">Transmembrane</keyword>
<evidence type="ECO:0000256" key="5">
    <source>
        <dbReference type="ARBA" id="ARBA00022692"/>
    </source>
</evidence>
<dbReference type="PRINTS" id="PR00463">
    <property type="entry name" value="EP450I"/>
</dbReference>
<evidence type="ECO:0000256" key="3">
    <source>
        <dbReference type="ARBA" id="ARBA00010617"/>
    </source>
</evidence>
<reference evidence="14 15" key="1">
    <citation type="journal article" date="2018" name="PLoS Genet.">
        <title>Repeat elements organise 3D genome structure and mediate transcription in the filamentous fungus Epichloe festucae.</title>
        <authorList>
            <person name="Winter D.J."/>
            <person name="Ganley A.R.D."/>
            <person name="Young C.A."/>
            <person name="Liachko I."/>
            <person name="Schardl C.L."/>
            <person name="Dupont P.Y."/>
            <person name="Berry D."/>
            <person name="Ram A."/>
            <person name="Scott B."/>
            <person name="Cox M.P."/>
        </authorList>
    </citation>
    <scope>NUCLEOTIDE SEQUENCE [LARGE SCALE GENOMIC DNA]</scope>
    <source>
        <strain evidence="14 15">Fl1</strain>
    </source>
</reference>
<dbReference type="InterPro" id="IPR001128">
    <property type="entry name" value="Cyt_P450"/>
</dbReference>
<dbReference type="GO" id="GO:0004497">
    <property type="term" value="F:monooxygenase activity"/>
    <property type="evidence" value="ECO:0007669"/>
    <property type="project" value="UniProtKB-KW"/>
</dbReference>
<keyword evidence="9 13" id="KW-0408">Iron</keyword>
<evidence type="ECO:0000313" key="14">
    <source>
        <dbReference type="EMBL" id="QPH02987.1"/>
    </source>
</evidence>
<keyword evidence="11" id="KW-0472">Membrane</keyword>
<evidence type="ECO:0000256" key="12">
    <source>
        <dbReference type="ARBA" id="ARBA00023180"/>
    </source>
</evidence>
<dbReference type="GO" id="GO:0016020">
    <property type="term" value="C:membrane"/>
    <property type="evidence" value="ECO:0007669"/>
    <property type="project" value="UniProtKB-SubCell"/>
</dbReference>
<dbReference type="PANTHER" id="PTHR24305:SF112">
    <property type="entry name" value="L-ORNITHINE-N5-MONOOXYGENASE (EUROFUNG)"/>
    <property type="match status" value="1"/>
</dbReference>
<evidence type="ECO:0000256" key="13">
    <source>
        <dbReference type="PIRSR" id="PIRSR602401-1"/>
    </source>
</evidence>
<sequence length="304" mass="34211">MSDLSFGHSFGLLDSKDHHWAMKVLDKGMSIIGRHLPMWFIRLGSSLPGCNKDLKAMFKYCHEQMLLRFNAKTELKVADVMSTLFVPYKNGDLPFDEATVQLLAGESHLLVNAGSDTSRITMICTLFVLAQQPELADRLRKELEPHVPENPDEMVMDDKIMNIDLLNGIVQEALRLYPPSPSHPTRMTPPEGAMIAGRFIPGNTQVVAPQYVIGRDERVFPRATEFIPERWYSLPELVKDKNAIAPFSLGPMNCVGKRLALANIRVTVASFVMRYNLSFPPSQADPQAAFENGLYEHFRCNLAH</sequence>
<keyword evidence="4 13" id="KW-0349">Heme</keyword>
<keyword evidence="10" id="KW-0503">Monooxygenase</keyword>
<dbReference type="GO" id="GO:0016705">
    <property type="term" value="F:oxidoreductase activity, acting on paired donors, with incorporation or reduction of molecular oxygen"/>
    <property type="evidence" value="ECO:0007669"/>
    <property type="project" value="InterPro"/>
</dbReference>
<keyword evidence="6 13" id="KW-0479">Metal-binding</keyword>
<feature type="binding site" description="axial binding residue" evidence="13">
    <location>
        <position position="254"/>
    </location>
    <ligand>
        <name>heme</name>
        <dbReference type="ChEBI" id="CHEBI:30413"/>
    </ligand>
    <ligandPart>
        <name>Fe</name>
        <dbReference type="ChEBI" id="CHEBI:18248"/>
    </ligandPart>
</feature>
<comment type="cofactor">
    <cofactor evidence="1 13">
        <name>heme</name>
        <dbReference type="ChEBI" id="CHEBI:30413"/>
    </cofactor>
</comment>
<evidence type="ECO:0000256" key="4">
    <source>
        <dbReference type="ARBA" id="ARBA00022617"/>
    </source>
</evidence>
<evidence type="ECO:0000256" key="2">
    <source>
        <dbReference type="ARBA" id="ARBA00004370"/>
    </source>
</evidence>
<keyword evidence="7" id="KW-1133">Transmembrane helix</keyword>